<feature type="transmembrane region" description="Helical" evidence="1">
    <location>
        <begin position="9"/>
        <end position="26"/>
    </location>
</feature>
<dbReference type="RefSeq" id="WP_226288734.1">
    <property type="nucleotide sequence ID" value="NZ_JAUJSQ010000014.1"/>
</dbReference>
<keyword evidence="1" id="KW-1133">Transmembrane helix</keyword>
<gene>
    <name evidence="2" type="ORF">QZM52_28260</name>
</gene>
<feature type="transmembrane region" description="Helical" evidence="1">
    <location>
        <begin position="107"/>
        <end position="125"/>
    </location>
</feature>
<evidence type="ECO:0000313" key="2">
    <source>
        <dbReference type="EMBL" id="MDN7935171.1"/>
    </source>
</evidence>
<organism evidence="2 3">
    <name type="scientific">Burkholderia metallica</name>
    <dbReference type="NCBI Taxonomy" id="488729"/>
    <lineage>
        <taxon>Bacteria</taxon>
        <taxon>Pseudomonadati</taxon>
        <taxon>Pseudomonadota</taxon>
        <taxon>Betaproteobacteria</taxon>
        <taxon>Burkholderiales</taxon>
        <taxon>Burkholderiaceae</taxon>
        <taxon>Burkholderia</taxon>
        <taxon>Burkholderia cepacia complex</taxon>
    </lineage>
</organism>
<accession>A0ABT8PJ48</accession>
<reference evidence="2" key="1">
    <citation type="submission" date="2023-07" db="EMBL/GenBank/DDBJ databases">
        <title>A collection of bacterial strains from the Burkholderia cepacia Research Laboratory and Repository.</title>
        <authorList>
            <person name="Lipuma J."/>
            <person name="Spilker T."/>
            <person name="Caverly L."/>
        </authorList>
    </citation>
    <scope>NUCLEOTIDE SEQUENCE</scope>
    <source>
        <strain evidence="2">AU42020</strain>
    </source>
</reference>
<keyword evidence="1" id="KW-0472">Membrane</keyword>
<dbReference type="Proteomes" id="UP001171606">
    <property type="component" value="Unassembled WGS sequence"/>
</dbReference>
<dbReference type="EMBL" id="JAUJSQ010000014">
    <property type="protein sequence ID" value="MDN7935171.1"/>
    <property type="molecule type" value="Genomic_DNA"/>
</dbReference>
<evidence type="ECO:0000256" key="1">
    <source>
        <dbReference type="SAM" id="Phobius"/>
    </source>
</evidence>
<evidence type="ECO:0008006" key="4">
    <source>
        <dbReference type="Google" id="ProtNLM"/>
    </source>
</evidence>
<feature type="transmembrane region" description="Helical" evidence="1">
    <location>
        <begin position="80"/>
        <end position="95"/>
    </location>
</feature>
<name>A0ABT8PJ48_9BURK</name>
<protein>
    <recommendedName>
        <fullName evidence="4">Lipoprotein</fullName>
    </recommendedName>
</protein>
<keyword evidence="3" id="KW-1185">Reference proteome</keyword>
<comment type="caution">
    <text evidence="2">The sequence shown here is derived from an EMBL/GenBank/DDBJ whole genome shotgun (WGS) entry which is preliminary data.</text>
</comment>
<evidence type="ECO:0000313" key="3">
    <source>
        <dbReference type="Proteomes" id="UP001171606"/>
    </source>
</evidence>
<keyword evidence="1" id="KW-0812">Transmembrane</keyword>
<feature type="transmembrane region" description="Helical" evidence="1">
    <location>
        <begin position="38"/>
        <end position="60"/>
    </location>
</feature>
<sequence length="138" mass="15347">MKQDIVGRLIYASWAFTLAMMAMWSPCTPEAFMLRTDGAVGSVIALTTGLLGLVIVLDVLFNDLLRVPHLMAWAECNRHWLYILAAFCYVVPLFHQSAQRLEGGDLFGYLSMAAFGPVLGFREVLAKRRAHKEAPCAN</sequence>
<proteinExistence type="predicted"/>